<dbReference type="Proteomes" id="UP000054771">
    <property type="component" value="Unassembled WGS sequence"/>
</dbReference>
<evidence type="ECO:0000256" key="1">
    <source>
        <dbReference type="SAM" id="MobiDB-lite"/>
    </source>
</evidence>
<sequence length="135" mass="15011">MSRARPVTPDRGKREESPPRVRHKRVTRPPKDYAREQEEEATRYALGSQTELHPEGHILSRSLSDPRRRMFVIILKARLVFSTAPTLLSSLVLSSNASADQICFSTAIASALLRLGVLPPCVASDLEFRCGAELT</sequence>
<dbReference type="EMBL" id="CDMC01000033">
    <property type="protein sequence ID" value="CEL11856.1"/>
    <property type="molecule type" value="Genomic_DNA"/>
</dbReference>
<dbReference type="AlphaFoldDB" id="A0A0U5GJB3"/>
<feature type="region of interest" description="Disordered" evidence="1">
    <location>
        <begin position="1"/>
        <end position="49"/>
    </location>
</feature>
<feature type="compositionally biased region" description="Basic and acidic residues" evidence="1">
    <location>
        <begin position="29"/>
        <end position="42"/>
    </location>
</feature>
<reference evidence="3" key="1">
    <citation type="journal article" date="2016" name="Genome Announc.">
        <title>Draft genome sequences of fungus Aspergillus calidoustus.</title>
        <authorList>
            <person name="Horn F."/>
            <person name="Linde J."/>
            <person name="Mattern D.J."/>
            <person name="Walther G."/>
            <person name="Guthke R."/>
            <person name="Scherlach K."/>
            <person name="Martin K."/>
            <person name="Brakhage A.A."/>
            <person name="Petzke L."/>
            <person name="Valiante V."/>
        </authorList>
    </citation>
    <scope>NUCLEOTIDE SEQUENCE [LARGE SCALE GENOMIC DNA]</scope>
    <source>
        <strain evidence="3">SF006504</strain>
    </source>
</reference>
<organism evidence="2 3">
    <name type="scientific">Aspergillus calidoustus</name>
    <dbReference type="NCBI Taxonomy" id="454130"/>
    <lineage>
        <taxon>Eukaryota</taxon>
        <taxon>Fungi</taxon>
        <taxon>Dikarya</taxon>
        <taxon>Ascomycota</taxon>
        <taxon>Pezizomycotina</taxon>
        <taxon>Eurotiomycetes</taxon>
        <taxon>Eurotiomycetidae</taxon>
        <taxon>Eurotiales</taxon>
        <taxon>Aspergillaceae</taxon>
        <taxon>Aspergillus</taxon>
        <taxon>Aspergillus subgen. Nidulantes</taxon>
    </lineage>
</organism>
<name>A0A0U5GJB3_ASPCI</name>
<accession>A0A0U5GJB3</accession>
<evidence type="ECO:0000313" key="3">
    <source>
        <dbReference type="Proteomes" id="UP000054771"/>
    </source>
</evidence>
<evidence type="ECO:0000313" key="2">
    <source>
        <dbReference type="EMBL" id="CEL11856.1"/>
    </source>
</evidence>
<feature type="compositionally biased region" description="Basic and acidic residues" evidence="1">
    <location>
        <begin position="8"/>
        <end position="19"/>
    </location>
</feature>
<protein>
    <submittedName>
        <fullName evidence="2">Uncharacterized protein</fullName>
    </submittedName>
</protein>
<dbReference type="OrthoDB" id="3261222at2759"/>
<keyword evidence="3" id="KW-1185">Reference proteome</keyword>
<gene>
    <name evidence="2" type="ORF">ASPCAL14951</name>
</gene>
<proteinExistence type="predicted"/>